<dbReference type="EMBL" id="CP099419">
    <property type="protein sequence ID" value="USW50026.1"/>
    <property type="molecule type" value="Genomic_DNA"/>
</dbReference>
<sequence>MPGIANGAQDAQPVTATWTPTADEQADLDVIDAKVQRMRDHITLDPYVMTIPQDVEPRYHHHYEAQAKQWLYSTPFEEGEHEATQYLTFHYHEPGKEMYMLHNSRPMKGSSTDGGQEKARPGTGANTPSTGVKKKISFSAYKKGKQAGDSGPSEHDAAADKDALSKQPAVKGPVERVKAETQEMLAAVAEDSEQDQKVQKEKSPEQGDLKRKRQASSEAHKQEGRPIKSEAGSSSKRQRTDSESTRKDVVLKQIAEKIAQRTGAAHSNKLEGDFGLPPRLSPGMPPRLSPGLPDKLSPLQHDKVDDLQSVTDYAAESVPATLPSRLSPTIPENIAKVLGARAHAPNATVSSTIIKDKEGKLTPLKRSEGVTKHKSPAPRNGYRASSSSPAVRTDVDAKVAMTTNMPKFKGSDSSQEEEIVVAKASKAKKVDKVMVEEKPTLVVRLKYKRARREDILRILKMRSRPDKSMLLAASTTEAAKTVAKPFETRIEDRKEETGKTKGVAQKVGPARKEKDKKPSREESSERQPDKSISKASEKRPAKPTEKPASPKRKPEDDKQAPPPKRRKLEPTDARREPSTPAQRDVASPAAPRSGQHNTPGTRKDLLSQAMKREQSQDSNATHTPPATSSTPSVNGSNHPNGINRPPSSQPSSKTPRQNAFEVEQKRYETLGRELKHSASAHSNNPTPTPNDQKLAAVKSIESFLCYLVAFTCADEAASSADPKQAPVYRTWRSLTGLYAFVKRLSDPFGPLSGLISSLGVVFNARVLEISTLLPEPPSQGSLIDTAMLLHRAVASAEEKLDLETLQDVFPRSWKERTRRLPTTDKLETSKFGGPYKLPIGIATTPLRAARAGHAMLREYLDKERLDYILKLKL</sequence>
<reference evidence="2" key="1">
    <citation type="submission" date="2022-06" db="EMBL/GenBank/DDBJ databases">
        <title>Complete genome sequences of two strains of the flax pathogen Septoria linicola.</title>
        <authorList>
            <person name="Lapalu N."/>
            <person name="Simon A."/>
            <person name="Demenou B."/>
            <person name="Paumier D."/>
            <person name="Guillot M.-P."/>
            <person name="Gout L."/>
            <person name="Valade R."/>
        </authorList>
    </citation>
    <scope>NUCLEOTIDE SEQUENCE</scope>
    <source>
        <strain evidence="2">SE15195</strain>
    </source>
</reference>
<evidence type="ECO:0000313" key="2">
    <source>
        <dbReference type="EMBL" id="USW50026.1"/>
    </source>
</evidence>
<evidence type="ECO:0000313" key="3">
    <source>
        <dbReference type="Proteomes" id="UP001056384"/>
    </source>
</evidence>
<dbReference type="Proteomes" id="UP001056384">
    <property type="component" value="Chromosome 2"/>
</dbReference>
<proteinExistence type="predicted"/>
<feature type="region of interest" description="Disordered" evidence="1">
    <location>
        <begin position="345"/>
        <end position="394"/>
    </location>
</feature>
<feature type="compositionally biased region" description="Basic and acidic residues" evidence="1">
    <location>
        <begin position="152"/>
        <end position="164"/>
    </location>
</feature>
<feature type="region of interest" description="Disordered" evidence="1">
    <location>
        <begin position="102"/>
        <end position="299"/>
    </location>
</feature>
<feature type="compositionally biased region" description="Basic and acidic residues" evidence="1">
    <location>
        <begin position="510"/>
        <end position="545"/>
    </location>
</feature>
<feature type="compositionally biased region" description="Polar residues" evidence="1">
    <location>
        <begin position="633"/>
        <end position="657"/>
    </location>
</feature>
<feature type="compositionally biased region" description="Pro residues" evidence="1">
    <location>
        <begin position="279"/>
        <end position="288"/>
    </location>
</feature>
<feature type="compositionally biased region" description="Basic and acidic residues" evidence="1">
    <location>
        <begin position="486"/>
        <end position="499"/>
    </location>
</feature>
<gene>
    <name evidence="2" type="ORF">Slin15195_G033450</name>
</gene>
<protein>
    <submittedName>
        <fullName evidence="2">Uncharacterized protein</fullName>
    </submittedName>
</protein>
<feature type="compositionally biased region" description="Basic and acidic residues" evidence="1">
    <location>
        <begin position="218"/>
        <end position="228"/>
    </location>
</feature>
<feature type="compositionally biased region" description="Low complexity" evidence="1">
    <location>
        <begin position="623"/>
        <end position="632"/>
    </location>
</feature>
<feature type="compositionally biased region" description="Basic and acidic residues" evidence="1">
    <location>
        <begin position="194"/>
        <end position="209"/>
    </location>
</feature>
<dbReference type="AlphaFoldDB" id="A0A9Q9EFQ7"/>
<feature type="compositionally biased region" description="Basic and acidic residues" evidence="1">
    <location>
        <begin position="601"/>
        <end position="615"/>
    </location>
</feature>
<feature type="compositionally biased region" description="Basic and acidic residues" evidence="1">
    <location>
        <begin position="354"/>
        <end position="371"/>
    </location>
</feature>
<feature type="compositionally biased region" description="Basic and acidic residues" evidence="1">
    <location>
        <begin position="568"/>
        <end position="577"/>
    </location>
</feature>
<feature type="region of interest" description="Disordered" evidence="1">
    <location>
        <begin position="463"/>
        <end position="659"/>
    </location>
</feature>
<accession>A0A9Q9EFQ7</accession>
<organism evidence="2 3">
    <name type="scientific">Septoria linicola</name>
    <dbReference type="NCBI Taxonomy" id="215465"/>
    <lineage>
        <taxon>Eukaryota</taxon>
        <taxon>Fungi</taxon>
        <taxon>Dikarya</taxon>
        <taxon>Ascomycota</taxon>
        <taxon>Pezizomycotina</taxon>
        <taxon>Dothideomycetes</taxon>
        <taxon>Dothideomycetidae</taxon>
        <taxon>Mycosphaerellales</taxon>
        <taxon>Mycosphaerellaceae</taxon>
        <taxon>Septoria</taxon>
    </lineage>
</organism>
<keyword evidence="3" id="KW-1185">Reference proteome</keyword>
<evidence type="ECO:0000256" key="1">
    <source>
        <dbReference type="SAM" id="MobiDB-lite"/>
    </source>
</evidence>
<feature type="compositionally biased region" description="Basic and acidic residues" evidence="1">
    <location>
        <begin position="238"/>
        <end position="259"/>
    </location>
</feature>
<name>A0A9Q9EFQ7_9PEZI</name>